<name>A0A8T0BYG2_9GAMM</name>
<reference evidence="1 2" key="1">
    <citation type="journal article" date="2012" name="J. Bacteriol.">
        <title>Genome sequence of the cycloprodigiosin-producing bacterial strain Pseudoalteromonas rubra ATCC 29570(T).</title>
        <authorList>
            <person name="Xie B.B."/>
            <person name="Shu Y.L."/>
            <person name="Qin Q.L."/>
            <person name="Rong J.C."/>
            <person name="Zhang X.Y."/>
            <person name="Chen X.L."/>
            <person name="Zhou B.C."/>
            <person name="Zhang Y.Z."/>
        </authorList>
    </citation>
    <scope>NUCLEOTIDE SEQUENCE [LARGE SCALE GENOMIC DNA]</scope>
    <source>
        <strain evidence="1 2">DSM 6842</strain>
    </source>
</reference>
<organism evidence="1 2">
    <name type="scientific">Pseudoalteromonas rubra</name>
    <dbReference type="NCBI Taxonomy" id="43658"/>
    <lineage>
        <taxon>Bacteria</taxon>
        <taxon>Pseudomonadati</taxon>
        <taxon>Pseudomonadota</taxon>
        <taxon>Gammaproteobacteria</taxon>
        <taxon>Alteromonadales</taxon>
        <taxon>Pseudoalteromonadaceae</taxon>
        <taxon>Pseudoalteromonas</taxon>
    </lineage>
</organism>
<sequence length="43" mass="5158">MFVLICYQAVIVPVLFKNKQHTVDNYHQKSWCLFLTHHINQSI</sequence>
<gene>
    <name evidence="1" type="ORF">PRUB_b0009</name>
</gene>
<evidence type="ECO:0000313" key="2">
    <source>
        <dbReference type="Proteomes" id="UP000016480"/>
    </source>
</evidence>
<protein>
    <submittedName>
        <fullName evidence="1">Uncharacterized protein</fullName>
    </submittedName>
</protein>
<accession>A0A8T0BYG2</accession>
<comment type="caution">
    <text evidence="1">The sequence shown here is derived from an EMBL/GenBank/DDBJ whole genome shotgun (WGS) entry which is preliminary data.</text>
</comment>
<dbReference type="AlphaFoldDB" id="A0A8T0BYG2"/>
<proteinExistence type="predicted"/>
<dbReference type="Proteomes" id="UP000016480">
    <property type="component" value="Unassembled WGS sequence"/>
</dbReference>
<evidence type="ECO:0000313" key="1">
    <source>
        <dbReference type="EMBL" id="KAF7780949.1"/>
    </source>
</evidence>
<dbReference type="EMBL" id="AHCD03000044">
    <property type="protein sequence ID" value="KAF7780949.1"/>
    <property type="molecule type" value="Genomic_DNA"/>
</dbReference>